<evidence type="ECO:0008006" key="3">
    <source>
        <dbReference type="Google" id="ProtNLM"/>
    </source>
</evidence>
<reference evidence="2" key="1">
    <citation type="submission" date="2012-06" db="EMBL/GenBank/DDBJ databases">
        <title>The genome sequence of Coniosporium apollinis CBS 100218.</title>
        <authorList>
            <consortium name="The Broad Institute Genome Sequencing Platform"/>
            <person name="Cuomo C."/>
            <person name="Gorbushina A."/>
            <person name="Noack S."/>
            <person name="Walker B."/>
            <person name="Young S.K."/>
            <person name="Zeng Q."/>
            <person name="Gargeya S."/>
            <person name="Fitzgerald M."/>
            <person name="Haas B."/>
            <person name="Abouelleil A."/>
            <person name="Alvarado L."/>
            <person name="Arachchi H.M."/>
            <person name="Berlin A.M."/>
            <person name="Chapman S.B."/>
            <person name="Goldberg J."/>
            <person name="Griggs A."/>
            <person name="Gujja S."/>
            <person name="Hansen M."/>
            <person name="Howarth C."/>
            <person name="Imamovic A."/>
            <person name="Larimer J."/>
            <person name="McCowan C."/>
            <person name="Montmayeur A."/>
            <person name="Murphy C."/>
            <person name="Neiman D."/>
            <person name="Pearson M."/>
            <person name="Priest M."/>
            <person name="Roberts A."/>
            <person name="Saif S."/>
            <person name="Shea T."/>
            <person name="Sisk P."/>
            <person name="Sykes S."/>
            <person name="Wortman J."/>
            <person name="Nusbaum C."/>
            <person name="Birren B."/>
        </authorList>
    </citation>
    <scope>NUCLEOTIDE SEQUENCE [LARGE SCALE GENOMIC DNA]</scope>
    <source>
        <strain evidence="2">CBS 100218</strain>
    </source>
</reference>
<proteinExistence type="predicted"/>
<organism evidence="1 2">
    <name type="scientific">Coniosporium apollinis (strain CBS 100218)</name>
    <name type="common">Rock-inhabiting black yeast</name>
    <dbReference type="NCBI Taxonomy" id="1168221"/>
    <lineage>
        <taxon>Eukaryota</taxon>
        <taxon>Fungi</taxon>
        <taxon>Dikarya</taxon>
        <taxon>Ascomycota</taxon>
        <taxon>Pezizomycotina</taxon>
        <taxon>Dothideomycetes</taxon>
        <taxon>Dothideomycetes incertae sedis</taxon>
        <taxon>Coniosporium</taxon>
    </lineage>
</organism>
<dbReference type="GeneID" id="19902075"/>
<dbReference type="EMBL" id="JH767574">
    <property type="protein sequence ID" value="EON65526.1"/>
    <property type="molecule type" value="Genomic_DNA"/>
</dbReference>
<evidence type="ECO:0000313" key="2">
    <source>
        <dbReference type="Proteomes" id="UP000016924"/>
    </source>
</evidence>
<dbReference type="eggNOG" id="ENOG502S689">
    <property type="taxonomic scope" value="Eukaryota"/>
</dbReference>
<keyword evidence="2" id="KW-1185">Reference proteome</keyword>
<evidence type="ECO:0000313" key="1">
    <source>
        <dbReference type="EMBL" id="EON65526.1"/>
    </source>
</evidence>
<dbReference type="OrthoDB" id="376826at2759"/>
<dbReference type="Proteomes" id="UP000016924">
    <property type="component" value="Unassembled WGS sequence"/>
</dbReference>
<dbReference type="HOGENOM" id="CLU_082150_0_0_1"/>
<name>R7YV30_CONA1</name>
<gene>
    <name evidence="1" type="ORF">W97_04764</name>
</gene>
<dbReference type="AlphaFoldDB" id="R7YV30"/>
<dbReference type="STRING" id="1168221.R7YV30"/>
<dbReference type="RefSeq" id="XP_007780843.1">
    <property type="nucleotide sequence ID" value="XM_007782653.1"/>
</dbReference>
<sequence>MGDSSMTNGEKPSSQFLSHLTSLPLVSDSIETYKSNPYGQKTLNLATSTYDRFGAPFVPYLQGPYSWVAPYVQKADSLADSGLTKAEQTFPIVKEDTEKVKGTILDYALFPVHVGLKGKEYIFNTYDDQYKKTGGDGLVTSVKAAISTEMKVAIDAYSFIMSYLGKGKETAQKKAQEQKQG</sequence>
<dbReference type="OMA" id="YSYVAPY"/>
<protein>
    <recommendedName>
        <fullName evidence="3">Pathogenesis associated protein Cap20</fullName>
    </recommendedName>
</protein>
<accession>R7YV30</accession>